<protein>
    <recommendedName>
        <fullName evidence="3">HEAT repeat domain-containing protein</fullName>
    </recommendedName>
</protein>
<dbReference type="Proteomes" id="UP000249061">
    <property type="component" value="Unassembled WGS sequence"/>
</dbReference>
<name>A0A2W5SUX7_9BACT</name>
<evidence type="ECO:0000313" key="2">
    <source>
        <dbReference type="Proteomes" id="UP000249061"/>
    </source>
</evidence>
<evidence type="ECO:0000313" key="1">
    <source>
        <dbReference type="EMBL" id="PZR07109.1"/>
    </source>
</evidence>
<evidence type="ECO:0008006" key="3">
    <source>
        <dbReference type="Google" id="ProtNLM"/>
    </source>
</evidence>
<proteinExistence type="predicted"/>
<reference evidence="1 2" key="1">
    <citation type="submission" date="2017-08" db="EMBL/GenBank/DDBJ databases">
        <title>Infants hospitalized years apart are colonized by the same room-sourced microbial strains.</title>
        <authorList>
            <person name="Brooks B."/>
            <person name="Olm M.R."/>
            <person name="Firek B.A."/>
            <person name="Baker R."/>
            <person name="Thomas B.C."/>
            <person name="Morowitz M.J."/>
            <person name="Banfield J.F."/>
        </authorList>
    </citation>
    <scope>NUCLEOTIDE SEQUENCE [LARGE SCALE GENOMIC DNA]</scope>
    <source>
        <strain evidence="1">S2_003_000_R2_14</strain>
    </source>
</reference>
<gene>
    <name evidence="1" type="ORF">DI536_29070</name>
</gene>
<dbReference type="AlphaFoldDB" id="A0A2W5SUX7"/>
<organism evidence="1 2">
    <name type="scientific">Archangium gephyra</name>
    <dbReference type="NCBI Taxonomy" id="48"/>
    <lineage>
        <taxon>Bacteria</taxon>
        <taxon>Pseudomonadati</taxon>
        <taxon>Myxococcota</taxon>
        <taxon>Myxococcia</taxon>
        <taxon>Myxococcales</taxon>
        <taxon>Cystobacterineae</taxon>
        <taxon>Archangiaceae</taxon>
        <taxon>Archangium</taxon>
    </lineage>
</organism>
<comment type="caution">
    <text evidence="1">The sequence shown here is derived from an EMBL/GenBank/DDBJ whole genome shotgun (WGS) entry which is preliminary data.</text>
</comment>
<accession>A0A2W5SUX7</accession>
<sequence>MAKLELEELVSSEDPKSLEALVRKHPDDPHVEGATTKIDDAAWVDASSAAGLYGYLRQYPAGRHRDEARVKLLSLELEGLLVSGALDQARLLVSKNPLSKELPQLSQRLARAEKVAALQRSKDQRITAAFAEHSLRPLDEAVKSFTARDPMDRWQTAEELGSHVSVLVIDPLLEQIRSARSVLVRQRAFESLGRVLRSLPRPVAEFEVARRLEGIDGQAADAQMILTRAVLLDLTGQLDLAASEYQRMWDAANPDPLVLRRWAEIRAERRQFFSSAVVARQLSSWAQTVAEASVDPGPLSALSSSRELCAAAEFSRYAEAAIEGAKKQKTEFPDDVDSFLLRAREARRLSEAKLRDAELQLLTVDPNARRCGDDAVTARLKEGEARRIASLGALKQKPPKELPLILEVVRERDPSNEVREAAR</sequence>
<dbReference type="EMBL" id="QFQP01000034">
    <property type="protein sequence ID" value="PZR07109.1"/>
    <property type="molecule type" value="Genomic_DNA"/>
</dbReference>